<dbReference type="SUPFAM" id="SSF53098">
    <property type="entry name" value="Ribonuclease H-like"/>
    <property type="match status" value="1"/>
</dbReference>
<dbReference type="InterPro" id="IPR002156">
    <property type="entry name" value="RNaseH_domain"/>
</dbReference>
<evidence type="ECO:0000256" key="1">
    <source>
        <dbReference type="SAM" id="MobiDB-lite"/>
    </source>
</evidence>
<dbReference type="Pfam" id="PF13966">
    <property type="entry name" value="zf-RVT"/>
    <property type="match status" value="1"/>
</dbReference>
<dbReference type="InterPro" id="IPR012337">
    <property type="entry name" value="RNaseH-like_sf"/>
</dbReference>
<dbReference type="InterPro" id="IPR026960">
    <property type="entry name" value="RVT-Znf"/>
</dbReference>
<dbReference type="Pfam" id="PF14392">
    <property type="entry name" value="zf-CCHC_4"/>
    <property type="match status" value="1"/>
</dbReference>
<dbReference type="InterPro" id="IPR043502">
    <property type="entry name" value="DNA/RNA_pol_sf"/>
</dbReference>
<dbReference type="PANTHER" id="PTHR46890:SF48">
    <property type="entry name" value="RNA-DIRECTED DNA POLYMERASE"/>
    <property type="match status" value="1"/>
</dbReference>
<dbReference type="InterPro" id="IPR036691">
    <property type="entry name" value="Endo/exonu/phosph_ase_sf"/>
</dbReference>
<organism evidence="7 8">
    <name type="scientific">Cannabis sativa</name>
    <name type="common">Hemp</name>
    <name type="synonym">Marijuana</name>
    <dbReference type="NCBI Taxonomy" id="3483"/>
    <lineage>
        <taxon>Eukaryota</taxon>
        <taxon>Viridiplantae</taxon>
        <taxon>Streptophyta</taxon>
        <taxon>Embryophyta</taxon>
        <taxon>Tracheophyta</taxon>
        <taxon>Spermatophyta</taxon>
        <taxon>Magnoliopsida</taxon>
        <taxon>eudicotyledons</taxon>
        <taxon>Gunneridae</taxon>
        <taxon>Pentapetalae</taxon>
        <taxon>rosids</taxon>
        <taxon>fabids</taxon>
        <taxon>Rosales</taxon>
        <taxon>Cannabaceae</taxon>
        <taxon>Cannabis</taxon>
    </lineage>
</organism>
<dbReference type="CDD" id="cd06222">
    <property type="entry name" value="RNase_H_like"/>
    <property type="match status" value="1"/>
</dbReference>
<protein>
    <recommendedName>
        <fullName evidence="9">Reverse transcriptase domain-containing protein</fullName>
    </recommendedName>
</protein>
<feature type="compositionally biased region" description="Polar residues" evidence="1">
    <location>
        <begin position="426"/>
        <end position="436"/>
    </location>
</feature>
<accession>A0A803P8W5</accession>
<feature type="compositionally biased region" description="Basic and acidic residues" evidence="1">
    <location>
        <begin position="367"/>
        <end position="377"/>
    </location>
</feature>
<evidence type="ECO:0000259" key="6">
    <source>
        <dbReference type="Pfam" id="PF14392"/>
    </source>
</evidence>
<evidence type="ECO:0000313" key="8">
    <source>
        <dbReference type="Proteomes" id="UP000596661"/>
    </source>
</evidence>
<evidence type="ECO:0000259" key="5">
    <source>
        <dbReference type="Pfam" id="PF13966"/>
    </source>
</evidence>
<keyword evidence="2" id="KW-1133">Transmembrane helix</keyword>
<dbReference type="InterPro" id="IPR000477">
    <property type="entry name" value="RT_dom"/>
</dbReference>
<feature type="domain" description="RNase H type-1" evidence="4">
    <location>
        <begin position="1492"/>
        <end position="1578"/>
    </location>
</feature>
<feature type="transmembrane region" description="Helical" evidence="2">
    <location>
        <begin position="1572"/>
        <end position="1590"/>
    </location>
</feature>
<dbReference type="GO" id="GO:0003676">
    <property type="term" value="F:nucleic acid binding"/>
    <property type="evidence" value="ECO:0007669"/>
    <property type="project" value="InterPro"/>
</dbReference>
<evidence type="ECO:0000259" key="3">
    <source>
        <dbReference type="Pfam" id="PF00078"/>
    </source>
</evidence>
<dbReference type="GO" id="GO:0004523">
    <property type="term" value="F:RNA-DNA hybrid ribonuclease activity"/>
    <property type="evidence" value="ECO:0007669"/>
    <property type="project" value="InterPro"/>
</dbReference>
<dbReference type="InterPro" id="IPR025836">
    <property type="entry name" value="Zn_knuckle_CX2CX4HX4C"/>
</dbReference>
<name>A0A803P8W5_CANSA</name>
<dbReference type="Gene3D" id="3.30.420.10">
    <property type="entry name" value="Ribonuclease H-like superfamily/Ribonuclease H"/>
    <property type="match status" value="1"/>
</dbReference>
<evidence type="ECO:0000259" key="4">
    <source>
        <dbReference type="Pfam" id="PF13456"/>
    </source>
</evidence>
<proteinExistence type="predicted"/>
<dbReference type="Pfam" id="PF13456">
    <property type="entry name" value="RVT_3"/>
    <property type="match status" value="1"/>
</dbReference>
<feature type="region of interest" description="Disordered" evidence="1">
    <location>
        <begin position="1447"/>
        <end position="1471"/>
    </location>
</feature>
<feature type="domain" description="Reverse transcriptase" evidence="3">
    <location>
        <begin position="913"/>
        <end position="1119"/>
    </location>
</feature>
<evidence type="ECO:0000313" key="7">
    <source>
        <dbReference type="EnsemblPlants" id="cds.evm.model.03.395"/>
    </source>
</evidence>
<evidence type="ECO:0008006" key="9">
    <source>
        <dbReference type="Google" id="ProtNLM"/>
    </source>
</evidence>
<dbReference type="InterPro" id="IPR036397">
    <property type="entry name" value="RNaseH_sf"/>
</dbReference>
<reference evidence="7" key="1">
    <citation type="submission" date="2018-11" db="EMBL/GenBank/DDBJ databases">
        <authorList>
            <person name="Grassa J C."/>
        </authorList>
    </citation>
    <scope>NUCLEOTIDE SEQUENCE [LARGE SCALE GENOMIC DNA]</scope>
</reference>
<dbReference type="Gene3D" id="3.60.10.10">
    <property type="entry name" value="Endonuclease/exonuclease/phosphatase"/>
    <property type="match status" value="1"/>
</dbReference>
<feature type="region of interest" description="Disordered" evidence="1">
    <location>
        <begin position="426"/>
        <end position="447"/>
    </location>
</feature>
<evidence type="ECO:0000256" key="2">
    <source>
        <dbReference type="SAM" id="Phobius"/>
    </source>
</evidence>
<feature type="domain" description="Zinc knuckle CX2CX4HX4C" evidence="6">
    <location>
        <begin position="251"/>
        <end position="279"/>
    </location>
</feature>
<dbReference type="EMBL" id="UZAU01000253">
    <property type="status" value="NOT_ANNOTATED_CDS"/>
    <property type="molecule type" value="Genomic_DNA"/>
</dbReference>
<keyword evidence="2" id="KW-0812">Transmembrane</keyword>
<keyword evidence="8" id="KW-1185">Reference proteome</keyword>
<feature type="domain" description="Reverse transcriptase zinc-binding" evidence="5">
    <location>
        <begin position="1277"/>
        <end position="1370"/>
    </location>
</feature>
<feature type="compositionally biased region" description="Low complexity" evidence="1">
    <location>
        <begin position="1447"/>
        <end position="1459"/>
    </location>
</feature>
<dbReference type="SUPFAM" id="SSF56672">
    <property type="entry name" value="DNA/RNA polymerases"/>
    <property type="match status" value="1"/>
</dbReference>
<dbReference type="InterPro" id="IPR052343">
    <property type="entry name" value="Retrotransposon-Effector_Assoc"/>
</dbReference>
<dbReference type="Pfam" id="PF00078">
    <property type="entry name" value="RVT_1"/>
    <property type="match status" value="1"/>
</dbReference>
<dbReference type="Proteomes" id="UP000596661">
    <property type="component" value="Chromosome 3"/>
</dbReference>
<dbReference type="InterPro" id="IPR044730">
    <property type="entry name" value="RNase_H-like_dom_plant"/>
</dbReference>
<sequence>MVLNSSSTPSFDGVVLQDGTFSEQYFMVQEAIYGSLHGIYALYLQFLFDYSASFCFMDSILNDMNAQLVLSEKERAVHSFTEADLSSENSAPKFFLVACCLSNAFNPKNFIKKMGEFWSNKCRFPVEVSEMHSDLFLLTIGCAGDKMRIQNGEPWHYLNHIILLHSPIHLQNVSRNDFTKVQFWVQIHRLPFLSKSRALAMKVGEWIGEYIDVYEDSLHEGWGSFIRIRVWIDVSLPLMRGKLVTLPKVCDEHLLEFRYENLPIFCFHYGRIGHPFDKCSGFLELVDTGVEPDLPFDPSMMGDKLPNSGYDRYRQDFSKANVYLFLTRMARKSIASTIPTTNTYQIRSTTTKPYPSPLTKAETSNTAKEKPPQKETIPELPSPFPNFFQSLSATMLTTPTNSHTIPNSTHLPQTSHGISSNIYATNPPSDHLSSLPGQAASKAFKRQVDPENFRSVLKRCRNNIGSSRGVNEFNNQQVSDALSDSNEENSFFSAERLHLLFIMESKLACNSIDRVRSSLKFSHGLEVPRIGLKGGLLLLWKDDIDVTLNSFSMNHFDVYVSYDRGTRFHFTGFYGSPESHQRTLTWNLLKSFAPNSNSEPRLIMGDFNELLSNDDKEGGPLRRESLMEEFRRTVDFCNLTPLAYSGDKYTWTNRHFSGVLIKERLDRGFINATWIGQLDIITAGTLTNLLQNISACSSALQHWHNGKYGQMKKDINTAQFRAASLHNSMDNSPDHTAQVLDAEKILDDLLEKEELYWHQRARVDWIKSGDSNTKFFHSRAKARYKNNKIQSLISSDGRVLYSETDFATEAASYFSNLFTTSSVDSEALSTTIIAINPTITEEMNTMLLAGFTRSDVDEALHSMAPDKSPGIDGMSAMFFQRHWDFDGSQVSDCVLQILNHGADIINSALITLIPKVDQPQQIGDYRPISLCSVLYKLVSKAIVNRFKRVLPAAISQNQSAFLPGRLITDNVLLAFELVHRLKNKKRGRQSYAALKLDMSKAFDQVEWVFLQEVMLKMGFDMNWVELIMRCVSSSSLSFNINGAVTGLSALLRMEENLGNLKGLSISRGAPSVTHLLFADDSLLFCQAHDSSCQAIRRVLDVYHRASGQLLNTDKTVMSFSPNVNVELKASFNNVLGMPICDLHEKYLGLPSYAARYFKNGDFLNASKGTLPSLTWQSICDGRDLLVKGLRWKIGFGNKVKCALDPWLPGNTTFLPYTYQADPLFTVQHYITHDRKWDLSLLQQHFGQIDIDRILFISISPNPREDRLIWHHSETGSYTVKSGYHLAESIDKINKSSTSSSNGNWWKRLWALKLPKKVKNFVWRVINDALPTAVNLLHRKVLQSNVCSLCNRSRETLSHALFMCTRALHVWAQLPFFKAAPNISHLNGFEIFSSLVAATSNSELERILCRMWSIWTERNKEIHGTKPKPASLIGSFADSYVQQFTNSSLQQSPSVSNSLPQHCPTSRDDNLRTTRESGTVKWTPPHAGFFKLNVDAAYDATGAVIGLGAVIRDYFGDVVGAFSQSLRGSYSVKEMEAMGIIYNLHWARNNGLHIHFIETDSLLVANAINKGSSTAHVSLFMTLLMTFLFYYPSFLEFQFRM</sequence>
<dbReference type="PANTHER" id="PTHR46890">
    <property type="entry name" value="NON-LTR RETROLELEMENT REVERSE TRANSCRIPTASE-LIKE PROTEIN-RELATED"/>
    <property type="match status" value="1"/>
</dbReference>
<keyword evidence="2" id="KW-0472">Membrane</keyword>
<dbReference type="CDD" id="cd01650">
    <property type="entry name" value="RT_nLTR_like"/>
    <property type="match status" value="1"/>
</dbReference>
<dbReference type="EnsemblPlants" id="evm.model.03.395">
    <property type="protein sequence ID" value="cds.evm.model.03.395"/>
    <property type="gene ID" value="evm.TU.03.395"/>
</dbReference>
<reference evidence="7" key="2">
    <citation type="submission" date="2021-03" db="UniProtKB">
        <authorList>
            <consortium name="EnsemblPlants"/>
        </authorList>
    </citation>
    <scope>IDENTIFICATION</scope>
</reference>
<dbReference type="Gramene" id="evm.model.03.395">
    <property type="protein sequence ID" value="cds.evm.model.03.395"/>
    <property type="gene ID" value="evm.TU.03.395"/>
</dbReference>
<feature type="region of interest" description="Disordered" evidence="1">
    <location>
        <begin position="347"/>
        <end position="381"/>
    </location>
</feature>
<dbReference type="SUPFAM" id="SSF56219">
    <property type="entry name" value="DNase I-like"/>
    <property type="match status" value="1"/>
</dbReference>